<dbReference type="InterPro" id="IPR014284">
    <property type="entry name" value="RNA_pol_sigma-70_dom"/>
</dbReference>
<dbReference type="InterPro" id="IPR053812">
    <property type="entry name" value="HTH_Sigma70_ECF-like"/>
</dbReference>
<evidence type="ECO:0000256" key="2">
    <source>
        <dbReference type="ARBA" id="ARBA00023082"/>
    </source>
</evidence>
<evidence type="ECO:0000313" key="5">
    <source>
        <dbReference type="EMBL" id="QDU75474.1"/>
    </source>
</evidence>
<dbReference type="SUPFAM" id="SSF88659">
    <property type="entry name" value="Sigma3 and sigma4 domains of RNA polymerase sigma factors"/>
    <property type="match status" value="1"/>
</dbReference>
<protein>
    <submittedName>
        <fullName evidence="5">RNA polymerase sigma factor SigL</fullName>
    </submittedName>
</protein>
<dbReference type="NCBIfam" id="TIGR02999">
    <property type="entry name" value="Sig-70_X6"/>
    <property type="match status" value="1"/>
</dbReference>
<dbReference type="InterPro" id="IPR013324">
    <property type="entry name" value="RNA_pol_sigma_r3/r4-like"/>
</dbReference>
<dbReference type="Proteomes" id="UP000318626">
    <property type="component" value="Chromosome"/>
</dbReference>
<organism evidence="5 6">
    <name type="scientific">Bremerella volcania</name>
    <dbReference type="NCBI Taxonomy" id="2527984"/>
    <lineage>
        <taxon>Bacteria</taxon>
        <taxon>Pseudomonadati</taxon>
        <taxon>Planctomycetota</taxon>
        <taxon>Planctomycetia</taxon>
        <taxon>Pirellulales</taxon>
        <taxon>Pirellulaceae</taxon>
        <taxon>Bremerella</taxon>
    </lineage>
</organism>
<dbReference type="PANTHER" id="PTHR43133:SF39">
    <property type="entry name" value="SIMILAR TO RNA POLYMERASE SIGMA-E FACTOR"/>
    <property type="match status" value="1"/>
</dbReference>
<dbReference type="InterPro" id="IPR039425">
    <property type="entry name" value="RNA_pol_sigma-70-like"/>
</dbReference>
<evidence type="ECO:0000259" key="4">
    <source>
        <dbReference type="Pfam" id="PF07638"/>
    </source>
</evidence>
<accession>A0A518C8E1</accession>
<dbReference type="NCBIfam" id="TIGR02937">
    <property type="entry name" value="sigma70-ECF"/>
    <property type="match status" value="1"/>
</dbReference>
<dbReference type="Pfam" id="PF07638">
    <property type="entry name" value="Sigma70_ECF"/>
    <property type="match status" value="1"/>
</dbReference>
<reference evidence="6" key="1">
    <citation type="submission" date="2019-02" db="EMBL/GenBank/DDBJ databases">
        <title>Deep-cultivation of Planctomycetes and their phenomic and genomic characterization uncovers novel biology.</title>
        <authorList>
            <person name="Wiegand S."/>
            <person name="Jogler M."/>
            <person name="Boedeker C."/>
            <person name="Pinto D."/>
            <person name="Vollmers J."/>
            <person name="Rivas-Marin E."/>
            <person name="Kohn T."/>
            <person name="Peeters S.H."/>
            <person name="Heuer A."/>
            <person name="Rast P."/>
            <person name="Oberbeckmann S."/>
            <person name="Bunk B."/>
            <person name="Jeske O."/>
            <person name="Meyerdierks A."/>
            <person name="Storesund J.E."/>
            <person name="Kallscheuer N."/>
            <person name="Luecker S."/>
            <person name="Lage O.M."/>
            <person name="Pohl T."/>
            <person name="Merkel B.J."/>
            <person name="Hornburger P."/>
            <person name="Mueller R.-W."/>
            <person name="Bruemmer F."/>
            <person name="Labrenz M."/>
            <person name="Spormann A.M."/>
            <person name="Op den Camp H."/>
            <person name="Overmann J."/>
            <person name="Amann R."/>
            <person name="Jetten M.S.M."/>
            <person name="Mascher T."/>
            <person name="Medema M.H."/>
            <person name="Devos D.P."/>
            <person name="Kaster A.-K."/>
            <person name="Ovreas L."/>
            <person name="Rohde M."/>
            <person name="Galperin M.Y."/>
            <person name="Jogler C."/>
        </authorList>
    </citation>
    <scope>NUCLEOTIDE SEQUENCE [LARGE SCALE GENOMIC DNA]</scope>
    <source>
        <strain evidence="6">Pan97</strain>
    </source>
</reference>
<dbReference type="RefSeq" id="WP_144972887.1">
    <property type="nucleotide sequence ID" value="NZ_CP036289.1"/>
</dbReference>
<proteinExistence type="predicted"/>
<keyword evidence="3" id="KW-0804">Transcription</keyword>
<name>A0A518C8E1_9BACT</name>
<gene>
    <name evidence="5" type="ORF">Pan97_25070</name>
</gene>
<dbReference type="InterPro" id="IPR036388">
    <property type="entry name" value="WH-like_DNA-bd_sf"/>
</dbReference>
<dbReference type="Gene3D" id="1.10.10.10">
    <property type="entry name" value="Winged helix-like DNA-binding domain superfamily/Winged helix DNA-binding domain"/>
    <property type="match status" value="1"/>
</dbReference>
<evidence type="ECO:0000256" key="1">
    <source>
        <dbReference type="ARBA" id="ARBA00023015"/>
    </source>
</evidence>
<keyword evidence="1" id="KW-0805">Transcription regulation</keyword>
<dbReference type="GO" id="GO:0016987">
    <property type="term" value="F:sigma factor activity"/>
    <property type="evidence" value="ECO:0007669"/>
    <property type="project" value="UniProtKB-KW"/>
</dbReference>
<dbReference type="EMBL" id="CP036289">
    <property type="protein sequence ID" value="QDU75474.1"/>
    <property type="molecule type" value="Genomic_DNA"/>
</dbReference>
<dbReference type="PANTHER" id="PTHR43133">
    <property type="entry name" value="RNA POLYMERASE ECF-TYPE SIGMA FACTO"/>
    <property type="match status" value="1"/>
</dbReference>
<dbReference type="GO" id="GO:0006352">
    <property type="term" value="P:DNA-templated transcription initiation"/>
    <property type="evidence" value="ECO:0007669"/>
    <property type="project" value="InterPro"/>
</dbReference>
<evidence type="ECO:0000256" key="3">
    <source>
        <dbReference type="ARBA" id="ARBA00023163"/>
    </source>
</evidence>
<dbReference type="InterPro" id="IPR011517">
    <property type="entry name" value="RNA_pol_sigma70_ECF-like"/>
</dbReference>
<dbReference type="AlphaFoldDB" id="A0A518C8E1"/>
<keyword evidence="2" id="KW-0731">Sigma factor</keyword>
<evidence type="ECO:0000313" key="6">
    <source>
        <dbReference type="Proteomes" id="UP000318626"/>
    </source>
</evidence>
<dbReference type="OrthoDB" id="278371at2"/>
<sequence>MKTFTEILQAAGRGDDRASDELLPLVYDELRRLAAYHLAHESPGQTLQPTALVHEAYMRLTGGDQTQVWEGRRHFFAAAAISIRRILVDNSRRKRSQKRGGNFTRQELVDEQICVLPEPVEDLLALDEALDKLQTEHPDAAQLVQLLYFSGLQRTEAAEILEISPRTADRLWTFARAWLRREMSPHEDISK</sequence>
<dbReference type="KEGG" id="bvo:Pan97_25070"/>
<feature type="domain" description="RNA polymerase sigma-70 ECF-like HTH" evidence="4">
    <location>
        <begin position="1"/>
        <end position="184"/>
    </location>
</feature>
<keyword evidence="6" id="KW-1185">Reference proteome</keyword>